<dbReference type="STRING" id="74557.A0A1W0A075"/>
<feature type="transmembrane region" description="Helical" evidence="7">
    <location>
        <begin position="69"/>
        <end position="90"/>
    </location>
</feature>
<keyword evidence="10" id="KW-1185">Reference proteome</keyword>
<dbReference type="EMBL" id="JNBS01000811">
    <property type="protein sequence ID" value="OQS03668.1"/>
    <property type="molecule type" value="Genomic_DNA"/>
</dbReference>
<evidence type="ECO:0000259" key="8">
    <source>
        <dbReference type="Pfam" id="PF13886"/>
    </source>
</evidence>
<name>A0A1W0A075_9STRA</name>
<evidence type="ECO:0000256" key="7">
    <source>
        <dbReference type="SAM" id="Phobius"/>
    </source>
</evidence>
<keyword evidence="4 7" id="KW-1133">Transmembrane helix</keyword>
<evidence type="ECO:0000313" key="9">
    <source>
        <dbReference type="EMBL" id="OQS03668.1"/>
    </source>
</evidence>
<evidence type="ECO:0000256" key="2">
    <source>
        <dbReference type="ARBA" id="ARBA00006244"/>
    </source>
</evidence>
<keyword evidence="5 7" id="KW-0472">Membrane</keyword>
<proteinExistence type="inferred from homology"/>
<dbReference type="PANTHER" id="PTHR31247">
    <property type="entry name" value="TRANSMEMBRANE PROTEIN 198 FAMILY MEMBER"/>
    <property type="match status" value="1"/>
</dbReference>
<reference evidence="9 10" key="1">
    <citation type="journal article" date="2014" name="Genome Biol. Evol.">
        <title>The secreted proteins of Achlya hypogyna and Thraustotheca clavata identify the ancestral oomycete secretome and reveal gene acquisitions by horizontal gene transfer.</title>
        <authorList>
            <person name="Misner I."/>
            <person name="Blouin N."/>
            <person name="Leonard G."/>
            <person name="Richards T.A."/>
            <person name="Lane C.E."/>
        </authorList>
    </citation>
    <scope>NUCLEOTIDE SEQUENCE [LARGE SCALE GENOMIC DNA]</scope>
    <source>
        <strain evidence="9 10">ATCC 34112</strain>
    </source>
</reference>
<accession>A0A1W0A075</accession>
<evidence type="ECO:0000256" key="4">
    <source>
        <dbReference type="ARBA" id="ARBA00022989"/>
    </source>
</evidence>
<dbReference type="OrthoDB" id="102260at2759"/>
<feature type="transmembrane region" description="Helical" evidence="7">
    <location>
        <begin position="153"/>
        <end position="170"/>
    </location>
</feature>
<dbReference type="InterPro" id="IPR025256">
    <property type="entry name" value="TM7S3/TM198-like_dom"/>
</dbReference>
<comment type="subcellular location">
    <subcellularLocation>
        <location evidence="1">Membrane</location>
        <topology evidence="1">Multi-pass membrane protein</topology>
    </subcellularLocation>
</comment>
<feature type="transmembrane region" description="Helical" evidence="7">
    <location>
        <begin position="177"/>
        <end position="199"/>
    </location>
</feature>
<keyword evidence="3 7" id="KW-0812">Transmembrane</keyword>
<evidence type="ECO:0000313" key="10">
    <source>
        <dbReference type="Proteomes" id="UP000243217"/>
    </source>
</evidence>
<feature type="transmembrane region" description="Helical" evidence="7">
    <location>
        <begin position="42"/>
        <end position="62"/>
    </location>
</feature>
<dbReference type="InterPro" id="IPR040236">
    <property type="entry name" value="TMEM198"/>
</dbReference>
<feature type="domain" description="TM7S3/TM198-like" evidence="8">
    <location>
        <begin position="52"/>
        <end position="246"/>
    </location>
</feature>
<dbReference type="PANTHER" id="PTHR31247:SF5">
    <property type="entry name" value="DUF4203 DOMAIN-CONTAINING PROTEIN"/>
    <property type="match status" value="1"/>
</dbReference>
<dbReference type="AlphaFoldDB" id="A0A1W0A075"/>
<evidence type="ECO:0000256" key="3">
    <source>
        <dbReference type="ARBA" id="ARBA00022692"/>
    </source>
</evidence>
<organism evidence="9 10">
    <name type="scientific">Thraustotheca clavata</name>
    <dbReference type="NCBI Taxonomy" id="74557"/>
    <lineage>
        <taxon>Eukaryota</taxon>
        <taxon>Sar</taxon>
        <taxon>Stramenopiles</taxon>
        <taxon>Oomycota</taxon>
        <taxon>Saprolegniomycetes</taxon>
        <taxon>Saprolegniales</taxon>
        <taxon>Achlyaceae</taxon>
        <taxon>Thraustotheca</taxon>
    </lineage>
</organism>
<evidence type="ECO:0000256" key="5">
    <source>
        <dbReference type="ARBA" id="ARBA00023136"/>
    </source>
</evidence>
<gene>
    <name evidence="9" type="ORF">THRCLA_04010</name>
</gene>
<dbReference type="Proteomes" id="UP000243217">
    <property type="component" value="Unassembled WGS sequence"/>
</dbReference>
<protein>
    <recommendedName>
        <fullName evidence="6">Transmembrane protein 198</fullName>
    </recommendedName>
</protein>
<dbReference type="Pfam" id="PF13886">
    <property type="entry name" value="TM7S3_TM198"/>
    <property type="match status" value="1"/>
</dbReference>
<evidence type="ECO:0000256" key="1">
    <source>
        <dbReference type="ARBA" id="ARBA00004141"/>
    </source>
</evidence>
<feature type="transmembrane region" description="Helical" evidence="7">
    <location>
        <begin position="219"/>
        <end position="244"/>
    </location>
</feature>
<comment type="caution">
    <text evidence="9">The sequence shown here is derived from an EMBL/GenBank/DDBJ whole genome shotgun (WGS) entry which is preliminary data.</text>
</comment>
<evidence type="ECO:0000256" key="6">
    <source>
        <dbReference type="ARBA" id="ARBA00049737"/>
    </source>
</evidence>
<sequence length="276" mass="29934">MERFIWVPVCLVAGAVNLTIDGSSSFDKATNSIVHTATSLSLGPSVLAGFGIGLGLVVNLWGYKLFRPVLFLSGFAVGSVLAYLLAEVIFKNQSYATTACWISFLAGGIIAGATVLCIWKWGIFMVGCAAGILLAFLANTSFGYKLWPSNPTGMLYVLIITFALLGGLLARCLERPFLIIATSFLGAACCIWGIGYFAGGYPPANHLENFRTISSNGDYVYSISASWWGYMAATIIMFFFGMFVQFRKTAFGFQHDKQENNDSYVNCPSPRNAQTL</sequence>
<feature type="transmembrane region" description="Helical" evidence="7">
    <location>
        <begin position="96"/>
        <end position="119"/>
    </location>
</feature>
<feature type="transmembrane region" description="Helical" evidence="7">
    <location>
        <begin position="126"/>
        <end position="147"/>
    </location>
</feature>
<dbReference type="GO" id="GO:0005886">
    <property type="term" value="C:plasma membrane"/>
    <property type="evidence" value="ECO:0007669"/>
    <property type="project" value="TreeGrafter"/>
</dbReference>
<comment type="similarity">
    <text evidence="2">Belongs to the TMEM198 family.</text>
</comment>